<sequence length="117" mass="13735">MGESKEYYKVLSEAYEMELSKLLKPSIDTITVIGVIVSMMIEVEAYGAKNGKTDRYKTSKERLRILFEYADDNNTLVNRNNILRLKLKNSHSREHYLRIELEELKTKLKEINDFEEG</sequence>
<name>A0A327SJK6_9SPHI</name>
<accession>A0A327SJK6</accession>
<dbReference type="RefSeq" id="WP_111634616.1">
    <property type="nucleotide sequence ID" value="NZ_QLLR01000016.1"/>
</dbReference>
<evidence type="ECO:0000313" key="1">
    <source>
        <dbReference type="EMBL" id="RAJ28908.1"/>
    </source>
</evidence>
<dbReference type="Proteomes" id="UP000249754">
    <property type="component" value="Unassembled WGS sequence"/>
</dbReference>
<dbReference type="EMBL" id="QLLR01000016">
    <property type="protein sequence ID" value="RAJ28908.1"/>
    <property type="molecule type" value="Genomic_DNA"/>
</dbReference>
<organism evidence="1 2">
    <name type="scientific">Pedobacter cryoconitis</name>
    <dbReference type="NCBI Taxonomy" id="188932"/>
    <lineage>
        <taxon>Bacteria</taxon>
        <taxon>Pseudomonadati</taxon>
        <taxon>Bacteroidota</taxon>
        <taxon>Sphingobacteriia</taxon>
        <taxon>Sphingobacteriales</taxon>
        <taxon>Sphingobacteriaceae</taxon>
        <taxon>Pedobacter</taxon>
    </lineage>
</organism>
<proteinExistence type="predicted"/>
<evidence type="ECO:0000313" key="2">
    <source>
        <dbReference type="Proteomes" id="UP000249754"/>
    </source>
</evidence>
<gene>
    <name evidence="1" type="ORF">LY11_03182</name>
</gene>
<dbReference type="AlphaFoldDB" id="A0A327SJK6"/>
<reference evidence="1 2" key="1">
    <citation type="submission" date="2018-06" db="EMBL/GenBank/DDBJ databases">
        <title>Genomic Encyclopedia of Archaeal and Bacterial Type Strains, Phase II (KMG-II): from individual species to whole genera.</title>
        <authorList>
            <person name="Goeker M."/>
        </authorList>
    </citation>
    <scope>NUCLEOTIDE SEQUENCE [LARGE SCALE GENOMIC DNA]</scope>
    <source>
        <strain evidence="1 2">DSM 14825</strain>
    </source>
</reference>
<protein>
    <submittedName>
        <fullName evidence="1">Uncharacterized protein</fullName>
    </submittedName>
</protein>
<comment type="caution">
    <text evidence="1">The sequence shown here is derived from an EMBL/GenBank/DDBJ whole genome shotgun (WGS) entry which is preliminary data.</text>
</comment>